<dbReference type="PROSITE" id="PS50222">
    <property type="entry name" value="EF_HAND_2"/>
    <property type="match status" value="1"/>
</dbReference>
<dbReference type="SMART" id="SM00054">
    <property type="entry name" value="EFh"/>
    <property type="match status" value="2"/>
</dbReference>
<dbReference type="GO" id="GO:0005509">
    <property type="term" value="F:calcium ion binding"/>
    <property type="evidence" value="ECO:0007669"/>
    <property type="project" value="InterPro"/>
</dbReference>
<dbReference type="Gene3D" id="1.10.238.10">
    <property type="entry name" value="EF-hand"/>
    <property type="match status" value="1"/>
</dbReference>
<dbReference type="SUPFAM" id="SSF47473">
    <property type="entry name" value="EF-hand"/>
    <property type="match status" value="1"/>
</dbReference>
<feature type="domain" description="EF-hand" evidence="1">
    <location>
        <begin position="66"/>
        <end position="101"/>
    </location>
</feature>
<gene>
    <name evidence="2" type="ORF">EmuJ_000474100</name>
</gene>
<dbReference type="OMA" id="DLHEAFM"/>
<evidence type="ECO:0000259" key="1">
    <source>
        <dbReference type="PROSITE" id="PS50222"/>
    </source>
</evidence>
<protein>
    <submittedName>
        <fullName evidence="2">Bestrophin 3</fullName>
    </submittedName>
</protein>
<dbReference type="Pfam" id="PF13499">
    <property type="entry name" value="EF-hand_7"/>
    <property type="match status" value="1"/>
</dbReference>
<reference evidence="2" key="2">
    <citation type="submission" date="2015-11" db="EMBL/GenBank/DDBJ databases">
        <authorList>
            <person name="Zhang Y."/>
            <person name="Guo Z."/>
        </authorList>
    </citation>
    <scope>NUCLEOTIDE SEQUENCE</scope>
</reference>
<dbReference type="Proteomes" id="UP000017246">
    <property type="component" value="Unassembled WGS sequence"/>
</dbReference>
<evidence type="ECO:0000313" key="3">
    <source>
        <dbReference type="Proteomes" id="UP000017246"/>
    </source>
</evidence>
<name>A0A068Y322_ECHMU</name>
<dbReference type="CDD" id="cd00051">
    <property type="entry name" value="EFh"/>
    <property type="match status" value="1"/>
</dbReference>
<evidence type="ECO:0000313" key="2">
    <source>
        <dbReference type="EMBL" id="CDS37492.1"/>
    </source>
</evidence>
<dbReference type="EMBL" id="LN902843">
    <property type="protein sequence ID" value="CDS37492.1"/>
    <property type="molecule type" value="Genomic_DNA"/>
</dbReference>
<dbReference type="OrthoDB" id="5973539at2759"/>
<proteinExistence type="predicted"/>
<dbReference type="InterPro" id="IPR011992">
    <property type="entry name" value="EF-hand-dom_pair"/>
</dbReference>
<reference evidence="2" key="1">
    <citation type="journal article" date="2013" name="Nature">
        <title>The genomes of four tapeworm species reveal adaptations to parasitism.</title>
        <authorList>
            <person name="Tsai I.J."/>
            <person name="Zarowiecki M."/>
            <person name="Holroyd N."/>
            <person name="Garciarrubio A."/>
            <person name="Sanchez-Flores A."/>
            <person name="Brooks K.L."/>
            <person name="Tracey A."/>
            <person name="Bobes R.J."/>
            <person name="Fragoso G."/>
            <person name="Sciutto E."/>
            <person name="Aslett M."/>
            <person name="Beasley H."/>
            <person name="Bennett H.M."/>
            <person name="Cai J."/>
            <person name="Camicia F."/>
            <person name="Clark R."/>
            <person name="Cucher M."/>
            <person name="De Silva N."/>
            <person name="Day T.A."/>
            <person name="Deplazes P."/>
            <person name="Estrada K."/>
            <person name="Fernandez C."/>
            <person name="Holland P.W."/>
            <person name="Hou J."/>
            <person name="Hu S."/>
            <person name="Huckvale T."/>
            <person name="Hung S.S."/>
            <person name="Kamenetzky L."/>
            <person name="Keane J.A."/>
            <person name="Kiss F."/>
            <person name="Koziol U."/>
            <person name="Lambert O."/>
            <person name="Liu K."/>
            <person name="Luo X."/>
            <person name="Luo Y."/>
            <person name="Macchiaroli N."/>
            <person name="Nichol S."/>
            <person name="Paps J."/>
            <person name="Parkinson J."/>
            <person name="Pouchkina-Stantcheva N."/>
            <person name="Riddiford N."/>
            <person name="Rosenzvit M."/>
            <person name="Salinas G."/>
            <person name="Wasmuth J.D."/>
            <person name="Zamanian M."/>
            <person name="Zheng Y."/>
            <person name="Cai X."/>
            <person name="Soberon X."/>
            <person name="Olson P.D."/>
            <person name="Laclette J.P."/>
            <person name="Brehm K."/>
            <person name="Berriman M."/>
            <person name="Garciarrubio A."/>
            <person name="Bobes R.J."/>
            <person name="Fragoso G."/>
            <person name="Sanchez-Flores A."/>
            <person name="Estrada K."/>
            <person name="Cevallos M.A."/>
            <person name="Morett E."/>
            <person name="Gonzalez V."/>
            <person name="Portillo T."/>
            <person name="Ochoa-Leyva A."/>
            <person name="Jose M.V."/>
            <person name="Sciutto E."/>
            <person name="Landa A."/>
            <person name="Jimenez L."/>
            <person name="Valdes V."/>
            <person name="Carrero J.C."/>
            <person name="Larralde C."/>
            <person name="Morales-Montor J."/>
            <person name="Limon-Lason J."/>
            <person name="Soberon X."/>
            <person name="Laclette J.P."/>
        </authorList>
    </citation>
    <scope>NUCLEOTIDE SEQUENCE [LARGE SCALE GENOMIC DNA]</scope>
</reference>
<sequence length="154" mass="17674">MSVLLTGIKPQLKDTKYLHTNHSYSITRRRMLDPNIAREILKLLDFDGSGTVKTSDLHEAFMGTGLSEADVNEFIRKYDKGNKGKINLEELTAMLDSVHRKTNIFLLRPFCYKPQSKHCPSFVNKFSEAWLFIFDLTLLVTGLTSSNFRLNMLL</sequence>
<organism evidence="2 3">
    <name type="scientific">Echinococcus multilocularis</name>
    <name type="common">Fox tapeworm</name>
    <dbReference type="NCBI Taxonomy" id="6211"/>
    <lineage>
        <taxon>Eukaryota</taxon>
        <taxon>Metazoa</taxon>
        <taxon>Spiralia</taxon>
        <taxon>Lophotrochozoa</taxon>
        <taxon>Platyhelminthes</taxon>
        <taxon>Cestoda</taxon>
        <taxon>Eucestoda</taxon>
        <taxon>Cyclophyllidea</taxon>
        <taxon>Taeniidae</taxon>
        <taxon>Echinococcus</taxon>
    </lineage>
</organism>
<dbReference type="AlphaFoldDB" id="A0A068Y322"/>
<keyword evidence="3" id="KW-1185">Reference proteome</keyword>
<accession>A0A068Y322</accession>
<dbReference type="InterPro" id="IPR002048">
    <property type="entry name" value="EF_hand_dom"/>
</dbReference>